<dbReference type="RefSeq" id="WP_237170805.1">
    <property type="nucleotide sequence ID" value="NZ_CP019082.1"/>
</dbReference>
<dbReference type="STRING" id="1387353.BSF38_01735"/>
<keyword evidence="3" id="KW-1185">Reference proteome</keyword>
<protein>
    <submittedName>
        <fullName evidence="2">Ubiquinone biosynthesis O-methyltransferase</fullName>
        <ecNumber evidence="2">2.1.1.222</ecNumber>
    </submittedName>
</protein>
<dbReference type="Gene3D" id="3.40.50.150">
    <property type="entry name" value="Vaccinia Virus protein VP39"/>
    <property type="match status" value="1"/>
</dbReference>
<evidence type="ECO:0000259" key="1">
    <source>
        <dbReference type="Pfam" id="PF08241"/>
    </source>
</evidence>
<feature type="domain" description="Methyltransferase type 11" evidence="1">
    <location>
        <begin position="163"/>
        <end position="212"/>
    </location>
</feature>
<dbReference type="KEGG" id="pbor:BSF38_01735"/>
<name>A0A1U7CMW6_9BACT</name>
<dbReference type="InterPro" id="IPR029063">
    <property type="entry name" value="SAM-dependent_MTases_sf"/>
</dbReference>
<dbReference type="GO" id="GO:0008757">
    <property type="term" value="F:S-adenosylmethionine-dependent methyltransferase activity"/>
    <property type="evidence" value="ECO:0007669"/>
    <property type="project" value="InterPro"/>
</dbReference>
<reference evidence="3" key="1">
    <citation type="submission" date="2016-12" db="EMBL/GenBank/DDBJ databases">
        <title>Comparative genomics of four Isosphaeraceae planctomycetes: a common pool of plasmids and glycoside hydrolase genes.</title>
        <authorList>
            <person name="Ivanova A."/>
        </authorList>
    </citation>
    <scope>NUCLEOTIDE SEQUENCE [LARGE SCALE GENOMIC DNA]</scope>
    <source>
        <strain evidence="3">PX4</strain>
    </source>
</reference>
<proteinExistence type="predicted"/>
<gene>
    <name evidence="2" type="primary">ubiG_2</name>
    <name evidence="2" type="ORF">BSF38_01735</name>
</gene>
<organism evidence="2 3">
    <name type="scientific">Paludisphaera borealis</name>
    <dbReference type="NCBI Taxonomy" id="1387353"/>
    <lineage>
        <taxon>Bacteria</taxon>
        <taxon>Pseudomonadati</taxon>
        <taxon>Planctomycetota</taxon>
        <taxon>Planctomycetia</taxon>
        <taxon>Isosphaerales</taxon>
        <taxon>Isosphaeraceae</taxon>
        <taxon>Paludisphaera</taxon>
    </lineage>
</organism>
<dbReference type="GO" id="GO:0102208">
    <property type="term" value="F:2-polyprenyl-6-hydroxyphenol methylase activity"/>
    <property type="evidence" value="ECO:0007669"/>
    <property type="project" value="UniProtKB-EC"/>
</dbReference>
<dbReference type="EC" id="2.1.1.222" evidence="2"/>
<dbReference type="GO" id="GO:0032259">
    <property type="term" value="P:methylation"/>
    <property type="evidence" value="ECO:0007669"/>
    <property type="project" value="UniProtKB-KW"/>
</dbReference>
<dbReference type="Pfam" id="PF08241">
    <property type="entry name" value="Methyltransf_11"/>
    <property type="match status" value="1"/>
</dbReference>
<sequence>MSKIPLPRVVKRPLVAVWNASHRLGWLARDYASAIAHGRIEPCSVCGKTRPMLYRRRVIPNRLVELWGLSPGQAVALARKESSDCSACGAKLRARRLAEVLLNLYPTGARSLRDWTRSAVARDLRIAEINRIDGLHEALKGLPGFQPSDFTPGASPGSVVDGVRCENFTRLTYPDAYFDLVLTSETLEHVPDLATALAECRRVLAPGGRHVFTAPVSPNVSKTFPRARLGPDGSVEHLAPSISHPGGDWGYPVFTELGTDFPDILRQAGFETEIRFGPISDDDLAQVYVCRKP</sequence>
<dbReference type="Proteomes" id="UP000186309">
    <property type="component" value="Chromosome"/>
</dbReference>
<dbReference type="AlphaFoldDB" id="A0A1U7CMW6"/>
<keyword evidence="2" id="KW-0808">Transferase</keyword>
<keyword evidence="2" id="KW-0830">Ubiquinone</keyword>
<dbReference type="SUPFAM" id="SSF53335">
    <property type="entry name" value="S-adenosyl-L-methionine-dependent methyltransferases"/>
    <property type="match status" value="1"/>
</dbReference>
<accession>A0A1U7CMW6</accession>
<keyword evidence="2" id="KW-0489">Methyltransferase</keyword>
<evidence type="ECO:0000313" key="2">
    <source>
        <dbReference type="EMBL" id="APW60267.1"/>
    </source>
</evidence>
<dbReference type="EMBL" id="CP019082">
    <property type="protein sequence ID" value="APW60267.1"/>
    <property type="molecule type" value="Genomic_DNA"/>
</dbReference>
<dbReference type="InterPro" id="IPR013216">
    <property type="entry name" value="Methyltransf_11"/>
</dbReference>
<evidence type="ECO:0000313" key="3">
    <source>
        <dbReference type="Proteomes" id="UP000186309"/>
    </source>
</evidence>